<dbReference type="SUPFAM" id="SSF52540">
    <property type="entry name" value="P-loop containing nucleoside triphosphate hydrolases"/>
    <property type="match status" value="1"/>
</dbReference>
<dbReference type="PROSITE" id="PS51706">
    <property type="entry name" value="G_ENGB"/>
    <property type="match status" value="1"/>
</dbReference>
<dbReference type="InterPro" id="IPR030393">
    <property type="entry name" value="G_ENGB_dom"/>
</dbReference>
<dbReference type="InterPro" id="IPR019987">
    <property type="entry name" value="GTP-bd_ribosome_bio_YsxC"/>
</dbReference>
<keyword evidence="8 10" id="KW-0717">Septation</keyword>
<evidence type="ECO:0000256" key="6">
    <source>
        <dbReference type="ARBA" id="ARBA00022842"/>
    </source>
</evidence>
<dbReference type="AlphaFoldDB" id="A0A240E4D4"/>
<evidence type="ECO:0000313" key="12">
    <source>
        <dbReference type="EMBL" id="SNX43123.1"/>
    </source>
</evidence>
<keyword evidence="5 10" id="KW-0547">Nucleotide-binding</keyword>
<dbReference type="GO" id="GO:0000917">
    <property type="term" value="P:division septum assembly"/>
    <property type="evidence" value="ECO:0007669"/>
    <property type="project" value="UniProtKB-KW"/>
</dbReference>
<sequence>MHKYQKSKDTKAKLAPKQKISYEKKTSDVTSLYTAQALNWLRQAEFLMSAPKLSICVEDTGYEIAFAGRSNAGKSSAINTLTNQKQLARASKRPGRTQMINFFSLGNPNQRLVDLPGYGYAAVPEDMKLLWQKELENYLIHRESLQGLILLMDIRHPLQHFDRMMLEWAHSRNLFVHILLTKADKLNRGPANKVLLEVQKELKQSKLNFSIQLFSSLDKQGLAELAGVMAGRLNFTLALIDQEQPEPAIPSESPNDDQQDA</sequence>
<dbReference type="HAMAP" id="MF_00321">
    <property type="entry name" value="GTPase_EngB"/>
    <property type="match status" value="1"/>
</dbReference>
<dbReference type="GO" id="GO:0005829">
    <property type="term" value="C:cytosol"/>
    <property type="evidence" value="ECO:0007669"/>
    <property type="project" value="TreeGrafter"/>
</dbReference>
<dbReference type="RefSeq" id="WP_097077459.1">
    <property type="nucleotide sequence ID" value="NZ_BAABHT010000020.1"/>
</dbReference>
<keyword evidence="6" id="KW-0460">Magnesium</keyword>
<keyword evidence="9 10" id="KW-0131">Cell cycle</keyword>
<dbReference type="GO" id="GO:0005525">
    <property type="term" value="F:GTP binding"/>
    <property type="evidence" value="ECO:0007669"/>
    <property type="project" value="UniProtKB-UniRule"/>
</dbReference>
<dbReference type="InterPro" id="IPR006073">
    <property type="entry name" value="GTP-bd"/>
</dbReference>
<comment type="cofactor">
    <cofactor evidence="1">
        <name>Mg(2+)</name>
        <dbReference type="ChEBI" id="CHEBI:18420"/>
    </cofactor>
</comment>
<name>A0A240E4D4_9GAMM</name>
<protein>
    <recommendedName>
        <fullName evidence="10">Probable GTP-binding protein EngB</fullName>
    </recommendedName>
</protein>
<dbReference type="PANTHER" id="PTHR11649">
    <property type="entry name" value="MSS1/TRME-RELATED GTP-BINDING PROTEIN"/>
    <property type="match status" value="1"/>
</dbReference>
<evidence type="ECO:0000256" key="4">
    <source>
        <dbReference type="ARBA" id="ARBA00022723"/>
    </source>
</evidence>
<dbReference type="EMBL" id="OANT01000001">
    <property type="protein sequence ID" value="SNX43123.1"/>
    <property type="molecule type" value="Genomic_DNA"/>
</dbReference>
<evidence type="ECO:0000256" key="9">
    <source>
        <dbReference type="ARBA" id="ARBA00023306"/>
    </source>
</evidence>
<gene>
    <name evidence="10" type="primary">engB</name>
    <name evidence="12" type="ORF">SAMN05421731_101157</name>
</gene>
<keyword evidence="7 10" id="KW-0342">GTP-binding</keyword>
<feature type="domain" description="EngB-type G" evidence="11">
    <location>
        <begin position="60"/>
        <end position="235"/>
    </location>
</feature>
<reference evidence="13" key="1">
    <citation type="submission" date="2016-09" db="EMBL/GenBank/DDBJ databases">
        <authorList>
            <person name="Varghese N."/>
            <person name="Submissions S."/>
        </authorList>
    </citation>
    <scope>NUCLEOTIDE SEQUENCE [LARGE SCALE GENOMIC DNA]</scope>
    <source>
        <strain evidence="13">ANC 4466</strain>
    </source>
</reference>
<evidence type="ECO:0000259" key="11">
    <source>
        <dbReference type="PROSITE" id="PS51706"/>
    </source>
</evidence>
<evidence type="ECO:0000313" key="13">
    <source>
        <dbReference type="Proteomes" id="UP000219042"/>
    </source>
</evidence>
<dbReference type="InterPro" id="IPR027417">
    <property type="entry name" value="P-loop_NTPase"/>
</dbReference>
<evidence type="ECO:0000256" key="5">
    <source>
        <dbReference type="ARBA" id="ARBA00022741"/>
    </source>
</evidence>
<comment type="similarity">
    <text evidence="2 10">Belongs to the TRAFAC class TrmE-Era-EngA-EngB-Septin-like GTPase superfamily. EngB GTPase family.</text>
</comment>
<evidence type="ECO:0000256" key="3">
    <source>
        <dbReference type="ARBA" id="ARBA00022618"/>
    </source>
</evidence>
<dbReference type="Proteomes" id="UP000219042">
    <property type="component" value="Unassembled WGS sequence"/>
</dbReference>
<accession>A0A240E4D4</accession>
<dbReference type="Pfam" id="PF01926">
    <property type="entry name" value="MMR_HSR1"/>
    <property type="match status" value="1"/>
</dbReference>
<dbReference type="GO" id="GO:0046872">
    <property type="term" value="F:metal ion binding"/>
    <property type="evidence" value="ECO:0007669"/>
    <property type="project" value="UniProtKB-KW"/>
</dbReference>
<dbReference type="CDD" id="cd01876">
    <property type="entry name" value="YihA_EngB"/>
    <property type="match status" value="1"/>
</dbReference>
<evidence type="ECO:0000256" key="2">
    <source>
        <dbReference type="ARBA" id="ARBA00009638"/>
    </source>
</evidence>
<dbReference type="OrthoDB" id="9804921at2"/>
<evidence type="ECO:0000256" key="8">
    <source>
        <dbReference type="ARBA" id="ARBA00023210"/>
    </source>
</evidence>
<dbReference type="FunFam" id="3.40.50.300:FF:000098">
    <property type="entry name" value="Probable GTP-binding protein EngB"/>
    <property type="match status" value="1"/>
</dbReference>
<dbReference type="NCBIfam" id="TIGR03598">
    <property type="entry name" value="GTPase_YsxC"/>
    <property type="match status" value="1"/>
</dbReference>
<proteinExistence type="inferred from homology"/>
<evidence type="ECO:0000256" key="7">
    <source>
        <dbReference type="ARBA" id="ARBA00023134"/>
    </source>
</evidence>
<evidence type="ECO:0000256" key="1">
    <source>
        <dbReference type="ARBA" id="ARBA00001946"/>
    </source>
</evidence>
<keyword evidence="4" id="KW-0479">Metal-binding</keyword>
<organism evidence="12 13">
    <name type="scientific">Acinetobacter puyangensis</name>
    <dbReference type="NCBI Taxonomy" id="1096779"/>
    <lineage>
        <taxon>Bacteria</taxon>
        <taxon>Pseudomonadati</taxon>
        <taxon>Pseudomonadota</taxon>
        <taxon>Gammaproteobacteria</taxon>
        <taxon>Moraxellales</taxon>
        <taxon>Moraxellaceae</taxon>
        <taxon>Acinetobacter</taxon>
    </lineage>
</organism>
<comment type="function">
    <text evidence="10">Necessary for normal cell division and for the maintenance of normal septation.</text>
</comment>
<dbReference type="PANTHER" id="PTHR11649:SF13">
    <property type="entry name" value="ENGB-TYPE G DOMAIN-CONTAINING PROTEIN"/>
    <property type="match status" value="1"/>
</dbReference>
<keyword evidence="3 10" id="KW-0132">Cell division</keyword>
<dbReference type="Gene3D" id="3.40.50.300">
    <property type="entry name" value="P-loop containing nucleotide triphosphate hydrolases"/>
    <property type="match status" value="1"/>
</dbReference>
<evidence type="ECO:0000256" key="10">
    <source>
        <dbReference type="HAMAP-Rule" id="MF_00321"/>
    </source>
</evidence>
<keyword evidence="13" id="KW-1185">Reference proteome</keyword>